<gene>
    <name evidence="1" type="ORF">A8L45_06075</name>
</gene>
<protein>
    <submittedName>
        <fullName evidence="1">Uncharacterized protein</fullName>
    </submittedName>
</protein>
<dbReference type="Proteomes" id="UP000094936">
    <property type="component" value="Unassembled WGS sequence"/>
</dbReference>
<proteinExistence type="predicted"/>
<name>A0A1C3EMS2_9GAMM</name>
<organism evidence="1 2">
    <name type="scientific">Veronia pacifica</name>
    <dbReference type="NCBI Taxonomy" id="1080227"/>
    <lineage>
        <taxon>Bacteria</taxon>
        <taxon>Pseudomonadati</taxon>
        <taxon>Pseudomonadota</taxon>
        <taxon>Gammaproteobacteria</taxon>
        <taxon>Vibrionales</taxon>
        <taxon>Vibrionaceae</taxon>
        <taxon>Veronia</taxon>
    </lineage>
</organism>
<dbReference type="EMBL" id="LYBM01000007">
    <property type="protein sequence ID" value="ODA34534.1"/>
    <property type="molecule type" value="Genomic_DNA"/>
</dbReference>
<evidence type="ECO:0000313" key="1">
    <source>
        <dbReference type="EMBL" id="ODA34534.1"/>
    </source>
</evidence>
<reference evidence="1 2" key="1">
    <citation type="submission" date="2016-05" db="EMBL/GenBank/DDBJ databases">
        <title>Genomic Taxonomy of the Vibrionaceae.</title>
        <authorList>
            <person name="Gomez-Gil B."/>
            <person name="Enciso-Ibarra J."/>
        </authorList>
    </citation>
    <scope>NUCLEOTIDE SEQUENCE [LARGE SCALE GENOMIC DNA]</scope>
    <source>
        <strain evidence="1 2">CAIM 1920</strain>
    </source>
</reference>
<dbReference type="AlphaFoldDB" id="A0A1C3EMS2"/>
<accession>A0A1C3EMS2</accession>
<dbReference type="STRING" id="1080227.A8L45_06075"/>
<keyword evidence="2" id="KW-1185">Reference proteome</keyword>
<comment type="caution">
    <text evidence="1">The sequence shown here is derived from an EMBL/GenBank/DDBJ whole genome shotgun (WGS) entry which is preliminary data.</text>
</comment>
<sequence length="106" mass="11733">MYRWFTACCHTPLANSIPGFPFVGVFDHVFNDKQALSNTAGPVLGAVHTRRAVGPIPESMKERHELTLIAGTLKKLLRWKLHGLTHPNPFHKKGGQALALPEILSQ</sequence>
<dbReference type="InterPro" id="IPR046149">
    <property type="entry name" value="DUF6151"/>
</dbReference>
<dbReference type="OrthoDB" id="5500342at2"/>
<evidence type="ECO:0000313" key="2">
    <source>
        <dbReference type="Proteomes" id="UP000094936"/>
    </source>
</evidence>
<dbReference type="Pfam" id="PF19648">
    <property type="entry name" value="DUF6151"/>
    <property type="match status" value="1"/>
</dbReference>